<dbReference type="PANTHER" id="PTHR46362">
    <property type="entry name" value="GEM-ASSOCIATED PROTEIN 5"/>
    <property type="match status" value="1"/>
</dbReference>
<dbReference type="Pfam" id="PF23770">
    <property type="entry name" value="Beta-prop_RIG_1st"/>
    <property type="match status" value="1"/>
</dbReference>
<feature type="domain" description="Gem-associated protein 5 second beta-propeller" evidence="7">
    <location>
        <begin position="452"/>
        <end position="764"/>
    </location>
</feature>
<feature type="compositionally biased region" description="Basic and acidic residues" evidence="4">
    <location>
        <begin position="896"/>
        <end position="914"/>
    </location>
</feature>
<accession>A0AAV7PMF2</accession>
<evidence type="ECO:0000256" key="2">
    <source>
        <dbReference type="ARBA" id="ARBA00022737"/>
    </source>
</evidence>
<keyword evidence="2" id="KW-0677">Repeat</keyword>
<dbReference type="GO" id="GO:0005634">
    <property type="term" value="C:nucleus"/>
    <property type="evidence" value="ECO:0007669"/>
    <property type="project" value="TreeGrafter"/>
</dbReference>
<dbReference type="InterPro" id="IPR056432">
    <property type="entry name" value="Beta-prop_GEMI5_1st"/>
</dbReference>
<reference evidence="9" key="1">
    <citation type="journal article" date="2022" name="bioRxiv">
        <title>Sequencing and chromosome-scale assembly of the giantPleurodeles waltlgenome.</title>
        <authorList>
            <person name="Brown T."/>
            <person name="Elewa A."/>
            <person name="Iarovenko S."/>
            <person name="Subramanian E."/>
            <person name="Araus A.J."/>
            <person name="Petzold A."/>
            <person name="Susuki M."/>
            <person name="Suzuki K.-i.T."/>
            <person name="Hayashi T."/>
            <person name="Toyoda A."/>
            <person name="Oliveira C."/>
            <person name="Osipova E."/>
            <person name="Leigh N.D."/>
            <person name="Simon A."/>
            <person name="Yun M.H."/>
        </authorList>
    </citation>
    <scope>NUCLEOTIDE SEQUENCE</scope>
    <source>
        <strain evidence="9">20211129_DDA</strain>
        <tissue evidence="9">Liver</tissue>
    </source>
</reference>
<evidence type="ECO:0000259" key="5">
    <source>
        <dbReference type="Pfam" id="PF23770"/>
    </source>
</evidence>
<dbReference type="PROSITE" id="PS00678">
    <property type="entry name" value="WD_REPEATS_1"/>
    <property type="match status" value="2"/>
</dbReference>
<feature type="compositionally biased region" description="Basic and acidic residues" evidence="4">
    <location>
        <begin position="777"/>
        <end position="796"/>
    </location>
</feature>
<evidence type="ECO:0000259" key="6">
    <source>
        <dbReference type="Pfam" id="PF23774"/>
    </source>
</evidence>
<feature type="domain" description="Gem-associated protein 5 RBS" evidence="8">
    <location>
        <begin position="1234"/>
        <end position="1409"/>
    </location>
</feature>
<dbReference type="Pfam" id="PF23774">
    <property type="entry name" value="TPR_GEMI5"/>
    <property type="match status" value="1"/>
</dbReference>
<dbReference type="PROSITE" id="PS50082">
    <property type="entry name" value="WD_REPEATS_2"/>
    <property type="match status" value="3"/>
</dbReference>
<evidence type="ECO:0000313" key="10">
    <source>
        <dbReference type="Proteomes" id="UP001066276"/>
    </source>
</evidence>
<feature type="region of interest" description="Disordered" evidence="4">
    <location>
        <begin position="1388"/>
        <end position="1419"/>
    </location>
</feature>
<dbReference type="PRINTS" id="PR00320">
    <property type="entry name" value="GPROTEINBRPT"/>
</dbReference>
<evidence type="ECO:0000256" key="3">
    <source>
        <dbReference type="PROSITE-ProRule" id="PRU00221"/>
    </source>
</evidence>
<dbReference type="PANTHER" id="PTHR46362:SF1">
    <property type="entry name" value="GEM-ASSOCIATED PROTEIN 5"/>
    <property type="match status" value="1"/>
</dbReference>
<proteinExistence type="predicted"/>
<dbReference type="InterPro" id="IPR056421">
    <property type="entry name" value="TPR_GEMI5"/>
</dbReference>
<dbReference type="InterPro" id="IPR056420">
    <property type="entry name" value="GEMI5_RBS"/>
</dbReference>
<name>A0AAV7PMF2_PLEWA</name>
<evidence type="ECO:0000256" key="1">
    <source>
        <dbReference type="ARBA" id="ARBA00022574"/>
    </source>
</evidence>
<dbReference type="Gene3D" id="2.130.10.10">
    <property type="entry name" value="YVTN repeat-like/Quinoprotein amine dehydrogenase"/>
    <property type="match status" value="2"/>
</dbReference>
<feature type="region of interest" description="Disordered" evidence="4">
    <location>
        <begin position="1582"/>
        <end position="1601"/>
    </location>
</feature>
<feature type="region of interest" description="Disordered" evidence="4">
    <location>
        <begin position="56"/>
        <end position="75"/>
    </location>
</feature>
<dbReference type="GO" id="GO:0032797">
    <property type="term" value="C:SMN complex"/>
    <property type="evidence" value="ECO:0007669"/>
    <property type="project" value="TreeGrafter"/>
</dbReference>
<feature type="repeat" description="WD" evidence="3">
    <location>
        <begin position="698"/>
        <end position="732"/>
    </location>
</feature>
<dbReference type="Pfam" id="PF00400">
    <property type="entry name" value="WD40"/>
    <property type="match status" value="1"/>
</dbReference>
<keyword evidence="10" id="KW-1185">Reference proteome</keyword>
<feature type="region of interest" description="Disordered" evidence="4">
    <location>
        <begin position="1694"/>
        <end position="1714"/>
    </location>
</feature>
<gene>
    <name evidence="9" type="ORF">NDU88_006909</name>
</gene>
<dbReference type="InterPro" id="IPR052640">
    <property type="entry name" value="Gemin-5"/>
</dbReference>
<dbReference type="InterPro" id="IPR056424">
    <property type="entry name" value="Beta-prop_GEMI5_2nd"/>
</dbReference>
<dbReference type="PROSITE" id="PS50294">
    <property type="entry name" value="WD_REPEATS_REGION"/>
    <property type="match status" value="2"/>
</dbReference>
<dbReference type="SUPFAM" id="SSF50978">
    <property type="entry name" value="WD40 repeat-like"/>
    <property type="match status" value="1"/>
</dbReference>
<sequence length="1817" mass="200307">MRKDGCRSGMCASLTAPHRNSSNSIRKALRERERPGILLLVRETSLVTHPTKRTRVSAASFEHPGPGTRRDSGKMSHVDKLLGASPNWYCSRSSDAANGIFGFGARNSVFLLYTAPPEPRLHGELVGHTDRVSGFTFCHYPGQNHLCASSSDDGSIKIWDIETKSVLAEHSQHQNTITAVHWSPLVKDLIVSGDEKGVVVCHWYKREEPQRLFPEPRSIFCLTCSPHQENLVALGYKDGMIAVIDISRKGDVLYRFRGHDDEIHSIAWCPVPREEVLYQRSEDGLDSEVTNGDLLPDVESKGCYLASGSKDQTVRIWSCAKGKGLMTLKLPFLKRRGGGVDPMVKERIWLTVHWPRGRPTQIVTSCFGGELLLWDLTKSGKQKWSLLGASTEGQNHSRIVFNLCSLQTEEGRELLFSISLDREVKCWDLASLECCWTLPSLGGFVYSLAFSPVDVGCLAIGGGDSMIRVWNTLSIQNSYDVKTLWQGIKNKVTALSWHPSREGCLAFGTEDGKVGIYDTYSNKPPQISSTYHRKTVYSLGWGPPLPPLSFGGEGDRPSVTLYSCGGEGIVLQHNPWKLSGEAFDINKLIQDTNNIKHKLPGRTELNWKPDGNVLALGNEDGSIEVLQVPNLRLLCTIQQHHKLVNAVRWHHAHGTQPGLEYMLASGSNNAVIYVHNLKSVLEGNLETPQIITEPFRTLSGHTAKITGLAWSPHHDAKLVSACYDGTAQVWDVLKEEPLCNYRGHRGRLLCAQWSPVDPDCVWTGADDFSVQKWLISKQEHSRPPRGKKNTDLEKKRAFQPKPKAKKKKKVEPSSEGMKEPTNSSTEQGGSREVTSEGKVSPVDDGASDREEEMEPVDHGAPQSTPQEASKDTALQLVFVSVSEKPTPSVPLRSISTKKESLKEERRKEKPEPTAKKKKPRSMLPISTSMDHRSKEEQHMDCLALATSVHSKEACEAGPPEDRSLMHLGLFADRPALYRLIEAEGQSHLESGHPELHHQLMVWKGDLKAALQLAAERGELTDQLLAMSPMAGYKVWLWTVEAFVKQLCFQEQYVKAASHLLSIHKVYEAISLLKGHQHYREAIAIAKARLLPEDPILKDLYTSWAAVLEKDGHYSMAAKCYLGADSPYDAAKVLAKKGDLASLKTASELALIVGENDLSTSFSIRCAQEMLSVRNWVGAQEVLQHQESLLGQRLVFCTNEVLYGLLQERSTIEWKSQSPPCLHTWKVRQEDVLADVLASLWKSEFGVSTVEQLRAAALQLHGKEHPPATINTSAKQLLFHLSYDVTLAVLNSLTSIWDEAVRAFLRVVTRCFDAGNFNLMQEMCSLLLPQGCDFLTSLLDETNDRSMAALKSLQAFISYGLLYEEWWSQQAPENGQGVAGKAAPNLEKQHASELDSSPVQNCPEEAEEHKSVASCDHTTVEPDRLDVTTAGMVGGMPFTGSESNEVNLRGMDRSHVALGEDTSASASEYTEIEATSTDISASCTGDIQATANDSIMVEMCEVESTKEPLEDNLLIRQCDGRVVEEGQIDSTSASKRDYLPATAIRSTEVKEGDKESTLVGSSEVQLAALTVMDSTFAGRTNSLPVTATESTETEAGDSARPLAGVGDCPVAISTNMQASKTEHAGADMGAWHSDATSSDQRTALGLKTNVQPSCEKPLLLQVGKVLISDLHAAFQSVQREVASVQEMFTGLIQQHQRNQLQSSGQESSSESELPAQVASGTLEQNTQRNTEQEESLTLPVLMNKLEQAKQKLADFPESVTLFPFPDVLESCLVLLHIGSQHPLDLADDVKQAALDTLRRHSEGVSVYHKACKKFLSGK</sequence>
<evidence type="ECO:0000259" key="7">
    <source>
        <dbReference type="Pfam" id="PF23775"/>
    </source>
</evidence>
<keyword evidence="1 3" id="KW-0853">WD repeat</keyword>
<dbReference type="InterPro" id="IPR019775">
    <property type="entry name" value="WD40_repeat_CS"/>
</dbReference>
<evidence type="ECO:0000259" key="8">
    <source>
        <dbReference type="Pfam" id="PF23777"/>
    </source>
</evidence>
<dbReference type="InterPro" id="IPR020472">
    <property type="entry name" value="WD40_PAC1"/>
</dbReference>
<evidence type="ECO:0000256" key="4">
    <source>
        <dbReference type="SAM" id="MobiDB-lite"/>
    </source>
</evidence>
<dbReference type="InterPro" id="IPR001680">
    <property type="entry name" value="WD40_rpt"/>
</dbReference>
<feature type="domain" description="Gem-associated protein 5 first beta-propeller" evidence="5">
    <location>
        <begin position="147"/>
        <end position="275"/>
    </location>
</feature>
<feature type="repeat" description="WD" evidence="3">
    <location>
        <begin position="304"/>
        <end position="327"/>
    </location>
</feature>
<feature type="domain" description="Gem-associated protein 5 RBS" evidence="8">
    <location>
        <begin position="1633"/>
        <end position="1800"/>
    </location>
</feature>
<feature type="compositionally biased region" description="Low complexity" evidence="4">
    <location>
        <begin position="1698"/>
        <end position="1712"/>
    </location>
</feature>
<feature type="domain" description="Gem-associated protein 5 TPR" evidence="6">
    <location>
        <begin position="967"/>
        <end position="1175"/>
    </location>
</feature>
<organism evidence="9 10">
    <name type="scientific">Pleurodeles waltl</name>
    <name type="common">Iberian ribbed newt</name>
    <dbReference type="NCBI Taxonomy" id="8319"/>
    <lineage>
        <taxon>Eukaryota</taxon>
        <taxon>Metazoa</taxon>
        <taxon>Chordata</taxon>
        <taxon>Craniata</taxon>
        <taxon>Vertebrata</taxon>
        <taxon>Euteleostomi</taxon>
        <taxon>Amphibia</taxon>
        <taxon>Batrachia</taxon>
        <taxon>Caudata</taxon>
        <taxon>Salamandroidea</taxon>
        <taxon>Salamandridae</taxon>
        <taxon>Pleurodelinae</taxon>
        <taxon>Pleurodeles</taxon>
    </lineage>
</organism>
<dbReference type="InterPro" id="IPR036322">
    <property type="entry name" value="WD40_repeat_dom_sf"/>
</dbReference>
<dbReference type="InterPro" id="IPR011047">
    <property type="entry name" value="Quinoprotein_ADH-like_sf"/>
</dbReference>
<dbReference type="SMART" id="SM00320">
    <property type="entry name" value="WD40"/>
    <property type="match status" value="11"/>
</dbReference>
<comment type="caution">
    <text evidence="9">The sequence shown here is derived from an EMBL/GenBank/DDBJ whole genome shotgun (WGS) entry which is preliminary data.</text>
</comment>
<evidence type="ECO:0000313" key="9">
    <source>
        <dbReference type="EMBL" id="KAJ1128531.1"/>
    </source>
</evidence>
<dbReference type="EMBL" id="JANPWB010000011">
    <property type="protein sequence ID" value="KAJ1128531.1"/>
    <property type="molecule type" value="Genomic_DNA"/>
</dbReference>
<dbReference type="InterPro" id="IPR015943">
    <property type="entry name" value="WD40/YVTN_repeat-like_dom_sf"/>
</dbReference>
<dbReference type="Proteomes" id="UP001066276">
    <property type="component" value="Chromosome 7"/>
</dbReference>
<feature type="region of interest" description="Disordered" evidence="4">
    <location>
        <begin position="883"/>
        <end position="925"/>
    </location>
</feature>
<feature type="region of interest" description="Disordered" evidence="4">
    <location>
        <begin position="775"/>
        <end position="869"/>
    </location>
</feature>
<dbReference type="Pfam" id="PF23775">
    <property type="entry name" value="Beta-prop_RIG_2nd"/>
    <property type="match status" value="1"/>
</dbReference>
<dbReference type="FunFam" id="2.130.10.10:FF:000213">
    <property type="entry name" value="gem-associated protein 5 isoform X1"/>
    <property type="match status" value="1"/>
</dbReference>
<dbReference type="SUPFAM" id="SSF50998">
    <property type="entry name" value="Quinoprotein alcohol dehydrogenase-like"/>
    <property type="match status" value="1"/>
</dbReference>
<dbReference type="GO" id="GO:0000387">
    <property type="term" value="P:spliceosomal snRNP assembly"/>
    <property type="evidence" value="ECO:0007669"/>
    <property type="project" value="TreeGrafter"/>
</dbReference>
<protein>
    <recommendedName>
        <fullName evidence="11">Gem-associated protein 5</fullName>
    </recommendedName>
</protein>
<dbReference type="GO" id="GO:0003730">
    <property type="term" value="F:mRNA 3'-UTR binding"/>
    <property type="evidence" value="ECO:0007669"/>
    <property type="project" value="TreeGrafter"/>
</dbReference>
<dbReference type="Pfam" id="PF23777">
    <property type="entry name" value="GEMI5_RBS"/>
    <property type="match status" value="2"/>
</dbReference>
<feature type="repeat" description="WD" evidence="3">
    <location>
        <begin position="125"/>
        <end position="169"/>
    </location>
</feature>
<evidence type="ECO:0008006" key="11">
    <source>
        <dbReference type="Google" id="ProtNLM"/>
    </source>
</evidence>